<keyword evidence="1" id="KW-0732">Signal</keyword>
<dbReference type="CDD" id="cd06325">
    <property type="entry name" value="PBP1_ABC_unchar_transporter"/>
    <property type="match status" value="1"/>
</dbReference>
<dbReference type="PANTHER" id="PTHR35271:SF1">
    <property type="entry name" value="ABC TRANSPORTER, SUBSTRATE-BINDING LIPOPROTEIN"/>
    <property type="match status" value="1"/>
</dbReference>
<protein>
    <submittedName>
        <fullName evidence="2">ABC transporter substrate-binding protein</fullName>
    </submittedName>
</protein>
<gene>
    <name evidence="2" type="ORF">KJB30_02165</name>
</gene>
<name>A0ABS5U4H4_9BACT</name>
<comment type="caution">
    <text evidence="2">The sequence shown here is derived from an EMBL/GenBank/DDBJ whole genome shotgun (WGS) entry which is preliminary data.</text>
</comment>
<keyword evidence="3" id="KW-1185">Reference proteome</keyword>
<dbReference type="PANTHER" id="PTHR35271">
    <property type="entry name" value="ABC TRANSPORTER, SUBSTRATE-BINDING LIPOPROTEIN-RELATED"/>
    <property type="match status" value="1"/>
</dbReference>
<dbReference type="Proteomes" id="UP000784128">
    <property type="component" value="Unassembled WGS sequence"/>
</dbReference>
<feature type="signal peptide" evidence="1">
    <location>
        <begin position="1"/>
        <end position="24"/>
    </location>
</feature>
<organism evidence="2 3">
    <name type="scientific">Pelotalea chapellei</name>
    <dbReference type="NCBI Taxonomy" id="44671"/>
    <lineage>
        <taxon>Bacteria</taxon>
        <taxon>Pseudomonadati</taxon>
        <taxon>Thermodesulfobacteriota</taxon>
        <taxon>Desulfuromonadia</taxon>
        <taxon>Geobacterales</taxon>
        <taxon>Geobacteraceae</taxon>
        <taxon>Pelotalea</taxon>
    </lineage>
</organism>
<dbReference type="Gene3D" id="3.40.50.2300">
    <property type="match status" value="2"/>
</dbReference>
<evidence type="ECO:0000256" key="1">
    <source>
        <dbReference type="SAM" id="SignalP"/>
    </source>
</evidence>
<evidence type="ECO:0000313" key="3">
    <source>
        <dbReference type="Proteomes" id="UP000784128"/>
    </source>
</evidence>
<dbReference type="EMBL" id="JAHDYS010000002">
    <property type="protein sequence ID" value="MBT1070580.1"/>
    <property type="molecule type" value="Genomic_DNA"/>
</dbReference>
<evidence type="ECO:0000313" key="2">
    <source>
        <dbReference type="EMBL" id="MBT1070580.1"/>
    </source>
</evidence>
<reference evidence="2 3" key="1">
    <citation type="submission" date="2021-05" db="EMBL/GenBank/DDBJ databases">
        <title>The draft genome of Geobacter chapellei DSM 13688.</title>
        <authorList>
            <person name="Xu Z."/>
            <person name="Masuda Y."/>
            <person name="Itoh H."/>
            <person name="Senoo K."/>
        </authorList>
    </citation>
    <scope>NUCLEOTIDE SEQUENCE [LARGE SCALE GENOMIC DNA]</scope>
    <source>
        <strain evidence="2 3">DSM 13688</strain>
    </source>
</reference>
<dbReference type="SUPFAM" id="SSF53822">
    <property type="entry name" value="Periplasmic binding protein-like I"/>
    <property type="match status" value="1"/>
</dbReference>
<dbReference type="InterPro" id="IPR028082">
    <property type="entry name" value="Peripla_BP_I"/>
</dbReference>
<dbReference type="InterPro" id="IPR007487">
    <property type="entry name" value="ABC_transpt-TYRBP-like"/>
</dbReference>
<dbReference type="Pfam" id="PF04392">
    <property type="entry name" value="ABC_sub_bind"/>
    <property type="match status" value="1"/>
</dbReference>
<sequence>MKKRISLLAAFFMVVLVAVSTAFAAEPPKKVLIGVSKIVSHPALDAVVKGLQDELAAARVDASYDLQNANGDINTAASIANKFQSEKVNVAVGVATPTSQSLVKNLKGIPVVFTAVTDPVKAGLVASLKKGDKNVTGVSDMTPVKQQIELLLRIKKIKRLGHIYTSSEENAVVLAGIVKQACKELNIQFVETTVSKSSEVKQAVQAIIRRVDALYVSTDNTVVSALSAVSDVAMKAKVPVMSADPSSAEAYPVLAAWGFDYYKMGRVTGKLVNDILKGKKPEQIPTQFMTKTSDIDLLINLDVAKKLGLTVPKDLVKTANKVVENGKLVKK</sequence>
<proteinExistence type="predicted"/>
<dbReference type="RefSeq" id="WP_214296300.1">
    <property type="nucleotide sequence ID" value="NZ_JAHDYS010000002.1"/>
</dbReference>
<accession>A0ABS5U4H4</accession>
<feature type="chain" id="PRO_5047054000" evidence="1">
    <location>
        <begin position="25"/>
        <end position="331"/>
    </location>
</feature>